<name>A0AAN6Y8D0_9PEZI</name>
<organism evidence="6 7">
    <name type="scientific">Rhypophila decipiens</name>
    <dbReference type="NCBI Taxonomy" id="261697"/>
    <lineage>
        <taxon>Eukaryota</taxon>
        <taxon>Fungi</taxon>
        <taxon>Dikarya</taxon>
        <taxon>Ascomycota</taxon>
        <taxon>Pezizomycotina</taxon>
        <taxon>Sordariomycetes</taxon>
        <taxon>Sordariomycetidae</taxon>
        <taxon>Sordariales</taxon>
        <taxon>Naviculisporaceae</taxon>
        <taxon>Rhypophila</taxon>
    </lineage>
</organism>
<evidence type="ECO:0000313" key="7">
    <source>
        <dbReference type="Proteomes" id="UP001301769"/>
    </source>
</evidence>
<evidence type="ECO:0000256" key="3">
    <source>
        <dbReference type="SAM" id="SignalP"/>
    </source>
</evidence>
<dbReference type="PROSITE" id="PS00497">
    <property type="entry name" value="TYROSINASE_1"/>
    <property type="match status" value="1"/>
</dbReference>
<comment type="caution">
    <text evidence="6">The sequence shown here is derived from an EMBL/GenBank/DDBJ whole genome shotgun (WGS) entry which is preliminary data.</text>
</comment>
<keyword evidence="3" id="KW-0732">Signal</keyword>
<dbReference type="InterPro" id="IPR002227">
    <property type="entry name" value="Tyrosinase_Cu-bd"/>
</dbReference>
<dbReference type="PANTHER" id="PTHR11474">
    <property type="entry name" value="TYROSINASE FAMILY MEMBER"/>
    <property type="match status" value="1"/>
</dbReference>
<evidence type="ECO:0000256" key="1">
    <source>
        <dbReference type="ARBA" id="ARBA00022723"/>
    </source>
</evidence>
<dbReference type="GO" id="GO:0046872">
    <property type="term" value="F:metal ion binding"/>
    <property type="evidence" value="ECO:0007669"/>
    <property type="project" value="UniProtKB-KW"/>
</dbReference>
<dbReference type="AlphaFoldDB" id="A0AAN6Y8D0"/>
<feature type="chain" id="PRO_5042884124" description="Tyrosinase copper-binding domain-containing protein" evidence="3">
    <location>
        <begin position="16"/>
        <end position="334"/>
    </location>
</feature>
<accession>A0AAN6Y8D0</accession>
<dbReference type="InterPro" id="IPR050316">
    <property type="entry name" value="Tyrosinase/Hemocyanin"/>
</dbReference>
<dbReference type="Gene3D" id="1.10.1280.10">
    <property type="entry name" value="Di-copper center containing domain from catechol oxidase"/>
    <property type="match status" value="1"/>
</dbReference>
<dbReference type="Proteomes" id="UP001301769">
    <property type="component" value="Unassembled WGS sequence"/>
</dbReference>
<dbReference type="SUPFAM" id="SSF48056">
    <property type="entry name" value="Di-copper centre-containing domain"/>
    <property type="match status" value="1"/>
</dbReference>
<evidence type="ECO:0000259" key="4">
    <source>
        <dbReference type="PROSITE" id="PS00497"/>
    </source>
</evidence>
<dbReference type="InterPro" id="IPR008922">
    <property type="entry name" value="Di-copper_centre_dom_sf"/>
</dbReference>
<dbReference type="PROSITE" id="PS00498">
    <property type="entry name" value="TYROSINASE_2"/>
    <property type="match status" value="1"/>
</dbReference>
<keyword evidence="7" id="KW-1185">Reference proteome</keyword>
<proteinExistence type="predicted"/>
<keyword evidence="2" id="KW-0186">Copper</keyword>
<sequence length="334" mass="37100">MLFIKFTFLAAVVAGLPSSTNLAARQGCTSPRLRKSWSQATVEERLAYLEAAVCITKKPSRLGMHPNATLHDDFAYTHAMLDFDIHQFAGFLPWHRYFVMVYEKALQDCGYKGTAMYWDWVADSSDPANAAVWDPVTGFGGNGQGTENTGNFAGPIQDGPFKDFRPLYSGTALEQHGLCRAWSRGNPANDDKDLFGHRYTPQIVAEVLATDSSYDAFREALEGGPHQAVHFGIAIGNGRGRIGDMVPSSSPNDPIFFLHHTQVDRLWWIWQQADESRTNAYDGFHRLPPNAPEGEQGPPVTLNDVLAMRDLAPDAKVLDVMDTRNANLCYEYPL</sequence>
<dbReference type="EMBL" id="MU858095">
    <property type="protein sequence ID" value="KAK4214334.1"/>
    <property type="molecule type" value="Genomic_DNA"/>
</dbReference>
<reference evidence="6" key="1">
    <citation type="journal article" date="2023" name="Mol. Phylogenet. Evol.">
        <title>Genome-scale phylogeny and comparative genomics of the fungal order Sordariales.</title>
        <authorList>
            <person name="Hensen N."/>
            <person name="Bonometti L."/>
            <person name="Westerberg I."/>
            <person name="Brannstrom I.O."/>
            <person name="Guillou S."/>
            <person name="Cros-Aarteil S."/>
            <person name="Calhoun S."/>
            <person name="Haridas S."/>
            <person name="Kuo A."/>
            <person name="Mondo S."/>
            <person name="Pangilinan J."/>
            <person name="Riley R."/>
            <person name="LaButti K."/>
            <person name="Andreopoulos B."/>
            <person name="Lipzen A."/>
            <person name="Chen C."/>
            <person name="Yan M."/>
            <person name="Daum C."/>
            <person name="Ng V."/>
            <person name="Clum A."/>
            <person name="Steindorff A."/>
            <person name="Ohm R.A."/>
            <person name="Martin F."/>
            <person name="Silar P."/>
            <person name="Natvig D.O."/>
            <person name="Lalanne C."/>
            <person name="Gautier V."/>
            <person name="Ament-Velasquez S.L."/>
            <person name="Kruys A."/>
            <person name="Hutchinson M.I."/>
            <person name="Powell A.J."/>
            <person name="Barry K."/>
            <person name="Miller A.N."/>
            <person name="Grigoriev I.V."/>
            <person name="Debuchy R."/>
            <person name="Gladieux P."/>
            <person name="Hiltunen Thoren M."/>
            <person name="Johannesson H."/>
        </authorList>
    </citation>
    <scope>NUCLEOTIDE SEQUENCE</scope>
    <source>
        <strain evidence="6">PSN293</strain>
    </source>
</reference>
<dbReference type="PRINTS" id="PR00092">
    <property type="entry name" value="TYROSINASE"/>
</dbReference>
<dbReference type="Pfam" id="PF00264">
    <property type="entry name" value="Tyrosinase"/>
    <property type="match status" value="1"/>
</dbReference>
<evidence type="ECO:0000313" key="6">
    <source>
        <dbReference type="EMBL" id="KAK4214334.1"/>
    </source>
</evidence>
<evidence type="ECO:0000259" key="5">
    <source>
        <dbReference type="PROSITE" id="PS00498"/>
    </source>
</evidence>
<keyword evidence="1" id="KW-0479">Metal-binding</keyword>
<reference evidence="6" key="2">
    <citation type="submission" date="2023-05" db="EMBL/GenBank/DDBJ databases">
        <authorList>
            <consortium name="Lawrence Berkeley National Laboratory"/>
            <person name="Steindorff A."/>
            <person name="Hensen N."/>
            <person name="Bonometti L."/>
            <person name="Westerberg I."/>
            <person name="Brannstrom I.O."/>
            <person name="Guillou S."/>
            <person name="Cros-Aarteil S."/>
            <person name="Calhoun S."/>
            <person name="Haridas S."/>
            <person name="Kuo A."/>
            <person name="Mondo S."/>
            <person name="Pangilinan J."/>
            <person name="Riley R."/>
            <person name="Labutti K."/>
            <person name="Andreopoulos B."/>
            <person name="Lipzen A."/>
            <person name="Chen C."/>
            <person name="Yanf M."/>
            <person name="Daum C."/>
            <person name="Ng V."/>
            <person name="Clum A."/>
            <person name="Ohm R."/>
            <person name="Martin F."/>
            <person name="Silar P."/>
            <person name="Natvig D."/>
            <person name="Lalanne C."/>
            <person name="Gautier V."/>
            <person name="Ament-Velasquez S.L."/>
            <person name="Kruys A."/>
            <person name="Hutchinson M.I."/>
            <person name="Powell A.J."/>
            <person name="Barry K."/>
            <person name="Miller A.N."/>
            <person name="Grigoriev I.V."/>
            <person name="Debuchy R."/>
            <person name="Gladieux P."/>
            <person name="Thoren M.H."/>
            <person name="Johannesson H."/>
        </authorList>
    </citation>
    <scope>NUCLEOTIDE SEQUENCE</scope>
    <source>
        <strain evidence="6">PSN293</strain>
    </source>
</reference>
<dbReference type="GO" id="GO:0016491">
    <property type="term" value="F:oxidoreductase activity"/>
    <property type="evidence" value="ECO:0007669"/>
    <property type="project" value="InterPro"/>
</dbReference>
<gene>
    <name evidence="6" type="ORF">QBC37DRAFT_342315</name>
</gene>
<feature type="domain" description="Tyrosinase copper-binding" evidence="4">
    <location>
        <begin position="86"/>
        <end position="103"/>
    </location>
</feature>
<protein>
    <recommendedName>
        <fullName evidence="4 5">Tyrosinase copper-binding domain-containing protein</fullName>
    </recommendedName>
</protein>
<feature type="signal peptide" evidence="3">
    <location>
        <begin position="1"/>
        <end position="15"/>
    </location>
</feature>
<feature type="domain" description="Tyrosinase copper-binding" evidence="5">
    <location>
        <begin position="253"/>
        <end position="264"/>
    </location>
</feature>
<dbReference type="PANTHER" id="PTHR11474:SF126">
    <property type="entry name" value="TYROSINASE-LIKE PROTEIN TYR-1-RELATED"/>
    <property type="match status" value="1"/>
</dbReference>
<evidence type="ECO:0000256" key="2">
    <source>
        <dbReference type="ARBA" id="ARBA00023008"/>
    </source>
</evidence>